<feature type="non-terminal residue" evidence="1">
    <location>
        <position position="1"/>
    </location>
</feature>
<dbReference type="AlphaFoldDB" id="A0A4S8LZT5"/>
<name>A0A4S8LZT5_DENBC</name>
<dbReference type="OrthoDB" id="3060231at2759"/>
<keyword evidence="2" id="KW-1185">Reference proteome</keyword>
<protein>
    <submittedName>
        <fullName evidence="1">Uncharacterized protein</fullName>
    </submittedName>
</protein>
<organism evidence="1 2">
    <name type="scientific">Dendrothele bispora (strain CBS 962.96)</name>
    <dbReference type="NCBI Taxonomy" id="1314807"/>
    <lineage>
        <taxon>Eukaryota</taxon>
        <taxon>Fungi</taxon>
        <taxon>Dikarya</taxon>
        <taxon>Basidiomycota</taxon>
        <taxon>Agaricomycotina</taxon>
        <taxon>Agaricomycetes</taxon>
        <taxon>Agaricomycetidae</taxon>
        <taxon>Agaricales</taxon>
        <taxon>Agaricales incertae sedis</taxon>
        <taxon>Dendrothele</taxon>
    </lineage>
</organism>
<evidence type="ECO:0000313" key="2">
    <source>
        <dbReference type="Proteomes" id="UP000297245"/>
    </source>
</evidence>
<accession>A0A4S8LZT5</accession>
<dbReference type="Proteomes" id="UP000297245">
    <property type="component" value="Unassembled WGS sequence"/>
</dbReference>
<gene>
    <name evidence="1" type="ORF">K435DRAFT_666810</name>
</gene>
<sequence length="206" mass="23345">ALTELESNRVNRELASHNSSLSAFHDTRTTMEDAKLMMQRLNAPTGCEALIITVRSNSEHFNPPEAWITSEHVSSFFEMAFKQTPHSIASRLEGYCISGVEGVTRNYVQETIQMKKDLVQLIQDKLNAAAGKTKVPRMYYKNFDQHITAKYGIKIVNWPLEKFRCPSEIPTRVEVQLLMSAWESGTTYFHKMTSADTSGTLPRVPT</sequence>
<proteinExistence type="predicted"/>
<evidence type="ECO:0000313" key="1">
    <source>
        <dbReference type="EMBL" id="THU95266.1"/>
    </source>
</evidence>
<reference evidence="1 2" key="1">
    <citation type="journal article" date="2019" name="Nat. Ecol. Evol.">
        <title>Megaphylogeny resolves global patterns of mushroom evolution.</title>
        <authorList>
            <person name="Varga T."/>
            <person name="Krizsan K."/>
            <person name="Foldi C."/>
            <person name="Dima B."/>
            <person name="Sanchez-Garcia M."/>
            <person name="Sanchez-Ramirez S."/>
            <person name="Szollosi G.J."/>
            <person name="Szarkandi J.G."/>
            <person name="Papp V."/>
            <person name="Albert L."/>
            <person name="Andreopoulos W."/>
            <person name="Angelini C."/>
            <person name="Antonin V."/>
            <person name="Barry K.W."/>
            <person name="Bougher N.L."/>
            <person name="Buchanan P."/>
            <person name="Buyck B."/>
            <person name="Bense V."/>
            <person name="Catcheside P."/>
            <person name="Chovatia M."/>
            <person name="Cooper J."/>
            <person name="Damon W."/>
            <person name="Desjardin D."/>
            <person name="Finy P."/>
            <person name="Geml J."/>
            <person name="Haridas S."/>
            <person name="Hughes K."/>
            <person name="Justo A."/>
            <person name="Karasinski D."/>
            <person name="Kautmanova I."/>
            <person name="Kiss B."/>
            <person name="Kocsube S."/>
            <person name="Kotiranta H."/>
            <person name="LaButti K.M."/>
            <person name="Lechner B.E."/>
            <person name="Liimatainen K."/>
            <person name="Lipzen A."/>
            <person name="Lukacs Z."/>
            <person name="Mihaltcheva S."/>
            <person name="Morgado L.N."/>
            <person name="Niskanen T."/>
            <person name="Noordeloos M.E."/>
            <person name="Ohm R.A."/>
            <person name="Ortiz-Santana B."/>
            <person name="Ovrebo C."/>
            <person name="Racz N."/>
            <person name="Riley R."/>
            <person name="Savchenko A."/>
            <person name="Shiryaev A."/>
            <person name="Soop K."/>
            <person name="Spirin V."/>
            <person name="Szebenyi C."/>
            <person name="Tomsovsky M."/>
            <person name="Tulloss R.E."/>
            <person name="Uehling J."/>
            <person name="Grigoriev I.V."/>
            <person name="Vagvolgyi C."/>
            <person name="Papp T."/>
            <person name="Martin F.M."/>
            <person name="Miettinen O."/>
            <person name="Hibbett D.S."/>
            <person name="Nagy L.G."/>
        </authorList>
    </citation>
    <scope>NUCLEOTIDE SEQUENCE [LARGE SCALE GENOMIC DNA]</scope>
    <source>
        <strain evidence="1 2">CBS 962.96</strain>
    </source>
</reference>
<dbReference type="EMBL" id="ML179204">
    <property type="protein sequence ID" value="THU95266.1"/>
    <property type="molecule type" value="Genomic_DNA"/>
</dbReference>